<keyword evidence="5" id="KW-1278">Translocase</keyword>
<dbReference type="CDD" id="cd02035">
    <property type="entry name" value="ArsA"/>
    <property type="match status" value="1"/>
</dbReference>
<evidence type="ECO:0000256" key="3">
    <source>
        <dbReference type="ARBA" id="ARBA00022840"/>
    </source>
</evidence>
<keyword evidence="12" id="KW-1185">Reference proteome</keyword>
<evidence type="ECO:0000259" key="9">
    <source>
        <dbReference type="Pfam" id="PF02374"/>
    </source>
</evidence>
<keyword evidence="4" id="KW-0059">Arsenical resistance</keyword>
<dbReference type="GO" id="GO:0015446">
    <property type="term" value="F:ATPase-coupled arsenite transmembrane transporter activity"/>
    <property type="evidence" value="ECO:0007669"/>
    <property type="project" value="UniProtKB-EC"/>
</dbReference>
<name>A0A1E5G318_9FIRM</name>
<comment type="function">
    <text evidence="7">Anion-transporting ATPase. Catalyzes the extrusion of arsenite.</text>
</comment>
<dbReference type="PANTHER" id="PTHR10803:SF3">
    <property type="entry name" value="ATPASE GET3"/>
    <property type="match status" value="1"/>
</dbReference>
<dbReference type="Gene3D" id="3.40.50.300">
    <property type="entry name" value="P-loop containing nucleotide triphosphate hydrolases"/>
    <property type="match status" value="1"/>
</dbReference>
<dbReference type="RefSeq" id="WP_069642856.1">
    <property type="nucleotide sequence ID" value="NZ_MIJE01000011.1"/>
</dbReference>
<dbReference type="InterPro" id="IPR008978">
    <property type="entry name" value="HSP20-like_chaperone"/>
</dbReference>
<dbReference type="SUPFAM" id="SSF49764">
    <property type="entry name" value="HSP20-like chaperones"/>
    <property type="match status" value="1"/>
</dbReference>
<evidence type="ECO:0000256" key="2">
    <source>
        <dbReference type="ARBA" id="ARBA00022741"/>
    </source>
</evidence>
<evidence type="ECO:0000313" key="12">
    <source>
        <dbReference type="Proteomes" id="UP000094296"/>
    </source>
</evidence>
<comment type="caution">
    <text evidence="11">The sequence shown here is derived from an EMBL/GenBank/DDBJ whole genome shotgun (WGS) entry which is preliminary data.</text>
</comment>
<comment type="similarity">
    <text evidence="1">Belongs to the arsA ATPase family.</text>
</comment>
<dbReference type="OrthoDB" id="9780677at2"/>
<dbReference type="STRING" id="766136.BHF68_04430"/>
<evidence type="ECO:0000256" key="8">
    <source>
        <dbReference type="ARBA" id="ARBA00066752"/>
    </source>
</evidence>
<dbReference type="Pfam" id="PF02374">
    <property type="entry name" value="ArsA_ATPase"/>
    <property type="match status" value="1"/>
</dbReference>
<comment type="catalytic activity">
    <reaction evidence="6">
        <text>arsenite(in) + ATP + H2O = arsenite(out) + ADP + phosphate + H(+)</text>
        <dbReference type="Rhea" id="RHEA:11348"/>
        <dbReference type="ChEBI" id="CHEBI:15377"/>
        <dbReference type="ChEBI" id="CHEBI:15378"/>
        <dbReference type="ChEBI" id="CHEBI:29242"/>
        <dbReference type="ChEBI" id="CHEBI:30616"/>
        <dbReference type="ChEBI" id="CHEBI:43474"/>
        <dbReference type="ChEBI" id="CHEBI:456216"/>
        <dbReference type="EC" id="7.3.2.7"/>
    </reaction>
</comment>
<evidence type="ECO:0000256" key="5">
    <source>
        <dbReference type="ARBA" id="ARBA00022967"/>
    </source>
</evidence>
<dbReference type="InterPro" id="IPR025723">
    <property type="entry name" value="ArsA/GET3_ATPase-like"/>
</dbReference>
<reference evidence="11 12" key="1">
    <citation type="submission" date="2016-09" db="EMBL/GenBank/DDBJ databases">
        <title>Draft genome sequence for the type strain of Desulfuribacillus alkaliarsenatis AHT28, an obligately anaerobic, sulfidogenic bacterium isolated from Russian soda lake sediments.</title>
        <authorList>
            <person name="Abin C.A."/>
            <person name="Hollibaugh J.T."/>
        </authorList>
    </citation>
    <scope>NUCLEOTIDE SEQUENCE [LARGE SCALE GENOMIC DNA]</scope>
    <source>
        <strain evidence="11 12">AHT28</strain>
    </source>
</reference>
<dbReference type="InterPro" id="IPR040612">
    <property type="entry name" value="ArsA_HSP20-like"/>
</dbReference>
<sequence>MRIILYTGKGGVGKTSIAAATAVKSAREGKRTLIISADAAHSLGDSFDQKLSPEPMQLEDNLWAQEIDTNHELEQGWGMVQKYITTLFTANAVNDITTEELTIFPGIEDLLSLLRILKYYKEKTYDLIIVDCAPTGETLALLSFPDMFRWWMERFFSMKRKTIKVLKPIAEPLIGIPLPSDGVMGEFERIYNQLDEMRQIFTDRDTTSIRIVVNPEKMVVKEAQRSFTYLNIYNFNVDAIVVNRVIPEEVTDPYFSVWKDIQSKYKGMIRDSFEPVPIFQAPMFEKEVLGFDMLSRMAEEIFADNDATKVFYNQRTQTIEKTDTGYLLKIYMPFVEKHDLSLNQKGDELIIRAGLIKRTVTLPRTLRGYNVNGAKFENEYLNISLVGVTPNEE</sequence>
<dbReference type="Pfam" id="PF17886">
    <property type="entry name" value="ArsA_HSP20"/>
    <property type="match status" value="1"/>
</dbReference>
<accession>A0A1E5G318</accession>
<dbReference type="AlphaFoldDB" id="A0A1E5G318"/>
<dbReference type="GO" id="GO:0005524">
    <property type="term" value="F:ATP binding"/>
    <property type="evidence" value="ECO:0007669"/>
    <property type="project" value="UniProtKB-KW"/>
</dbReference>
<evidence type="ECO:0000256" key="7">
    <source>
        <dbReference type="ARBA" id="ARBA00059736"/>
    </source>
</evidence>
<dbReference type="EC" id="7.3.2.7" evidence="8"/>
<dbReference type="FunFam" id="3.40.50.300:FF:001801">
    <property type="entry name" value="Putative arsenical pump-driving ATPase"/>
    <property type="match status" value="1"/>
</dbReference>
<organism evidence="11 12">
    <name type="scientific">Desulfuribacillus alkaliarsenatis</name>
    <dbReference type="NCBI Taxonomy" id="766136"/>
    <lineage>
        <taxon>Bacteria</taxon>
        <taxon>Bacillati</taxon>
        <taxon>Bacillota</taxon>
        <taxon>Desulfuribacillia</taxon>
        <taxon>Desulfuribacillales</taxon>
        <taxon>Desulfuribacillaceae</taxon>
        <taxon>Desulfuribacillus</taxon>
    </lineage>
</organism>
<dbReference type="PANTHER" id="PTHR10803">
    <property type="entry name" value="ARSENICAL PUMP-DRIVING ATPASE ARSENITE-TRANSLOCATING ATPASE"/>
    <property type="match status" value="1"/>
</dbReference>
<evidence type="ECO:0000256" key="6">
    <source>
        <dbReference type="ARBA" id="ARBA00052296"/>
    </source>
</evidence>
<dbReference type="GO" id="GO:0016887">
    <property type="term" value="F:ATP hydrolysis activity"/>
    <property type="evidence" value="ECO:0007669"/>
    <property type="project" value="InterPro"/>
</dbReference>
<evidence type="ECO:0000256" key="4">
    <source>
        <dbReference type="ARBA" id="ARBA00022849"/>
    </source>
</evidence>
<dbReference type="Gene3D" id="2.60.40.790">
    <property type="match status" value="1"/>
</dbReference>
<keyword evidence="3" id="KW-0067">ATP-binding</keyword>
<protein>
    <recommendedName>
        <fullName evidence="8">arsenite-transporting ATPase</fullName>
        <ecNumber evidence="8">7.3.2.7</ecNumber>
    </recommendedName>
</protein>
<evidence type="ECO:0000259" key="10">
    <source>
        <dbReference type="Pfam" id="PF17886"/>
    </source>
</evidence>
<feature type="domain" description="ArsA/GET3 Anion-transporting ATPase-like" evidence="9">
    <location>
        <begin position="1"/>
        <end position="301"/>
    </location>
</feature>
<evidence type="ECO:0000256" key="1">
    <source>
        <dbReference type="ARBA" id="ARBA00011040"/>
    </source>
</evidence>
<gene>
    <name evidence="11" type="ORF">BHF68_04430</name>
</gene>
<dbReference type="NCBIfam" id="TIGR00345">
    <property type="entry name" value="GET3_arsA_TRC40"/>
    <property type="match status" value="1"/>
</dbReference>
<dbReference type="EMBL" id="MIJE01000011">
    <property type="protein sequence ID" value="OEF97458.1"/>
    <property type="molecule type" value="Genomic_DNA"/>
</dbReference>
<dbReference type="SUPFAM" id="SSF52540">
    <property type="entry name" value="P-loop containing nucleoside triphosphate hydrolases"/>
    <property type="match status" value="1"/>
</dbReference>
<feature type="domain" description="ArsA HSP20-like" evidence="10">
    <location>
        <begin position="323"/>
        <end position="384"/>
    </location>
</feature>
<dbReference type="Proteomes" id="UP000094296">
    <property type="component" value="Unassembled WGS sequence"/>
</dbReference>
<dbReference type="InterPro" id="IPR027417">
    <property type="entry name" value="P-loop_NTPase"/>
</dbReference>
<proteinExistence type="inferred from homology"/>
<keyword evidence="2" id="KW-0547">Nucleotide-binding</keyword>
<dbReference type="InterPro" id="IPR016300">
    <property type="entry name" value="ATPase_ArsA/GET3"/>
</dbReference>
<evidence type="ECO:0000313" key="11">
    <source>
        <dbReference type="EMBL" id="OEF97458.1"/>
    </source>
</evidence>